<dbReference type="EMBL" id="JBBYAK010000001">
    <property type="protein sequence ID" value="MEL3958846.1"/>
    <property type="molecule type" value="Genomic_DNA"/>
</dbReference>
<comment type="caution">
    <text evidence="1">The sequence shown here is derived from an EMBL/GenBank/DDBJ whole genome shotgun (WGS) entry which is preliminary data.</text>
</comment>
<gene>
    <name evidence="1" type="ORF">NST17_16935</name>
</gene>
<proteinExistence type="predicted"/>
<accession>A0ABU9K3G1</accession>
<dbReference type="Proteomes" id="UP001459714">
    <property type="component" value="Unassembled WGS sequence"/>
</dbReference>
<reference evidence="1 2" key="1">
    <citation type="submission" date="2024-03" db="EMBL/GenBank/DDBJ databases">
        <title>Bacilli Hybrid Assemblies.</title>
        <authorList>
            <person name="Kovac J."/>
        </authorList>
    </citation>
    <scope>NUCLEOTIDE SEQUENCE [LARGE SCALE GENOMIC DNA]</scope>
    <source>
        <strain evidence="1 2">FSL M8-0022</strain>
    </source>
</reference>
<protein>
    <submittedName>
        <fullName evidence="1">Uncharacterized protein</fullName>
    </submittedName>
</protein>
<sequence length="82" mass="9705">MKVRLFFYFGLTSTLIDAEIFEIEELEERVLDILLSDPIKLLKVFEDEEKKVVQDINKLTDENSIKSLQDYLNKINIIKRSL</sequence>
<dbReference type="RefSeq" id="WP_251246798.1">
    <property type="nucleotide sequence ID" value="NZ_CP155465.1"/>
</dbReference>
<organism evidence="1 2">
    <name type="scientific">Caldifermentibacillus hisashii</name>
    <dbReference type="NCBI Taxonomy" id="996558"/>
    <lineage>
        <taxon>Bacteria</taxon>
        <taxon>Bacillati</taxon>
        <taxon>Bacillota</taxon>
        <taxon>Bacilli</taxon>
        <taxon>Bacillales</taxon>
        <taxon>Bacillaceae</taxon>
        <taxon>Caldifermentibacillus</taxon>
    </lineage>
</organism>
<evidence type="ECO:0000313" key="2">
    <source>
        <dbReference type="Proteomes" id="UP001459714"/>
    </source>
</evidence>
<name>A0ABU9K3G1_9BACI</name>
<evidence type="ECO:0000313" key="1">
    <source>
        <dbReference type="EMBL" id="MEL3958846.1"/>
    </source>
</evidence>
<keyword evidence="2" id="KW-1185">Reference proteome</keyword>